<dbReference type="InterPro" id="IPR038721">
    <property type="entry name" value="IS701-like_DDE_dom"/>
</dbReference>
<dbReference type="AlphaFoldDB" id="A0A1Z3HT62"/>
<dbReference type="Pfam" id="PF13546">
    <property type="entry name" value="DDE_5"/>
    <property type="match status" value="1"/>
</dbReference>
<name>A0A1Z3HT62_9CYAN</name>
<evidence type="ECO:0000259" key="1">
    <source>
        <dbReference type="Pfam" id="PF13546"/>
    </source>
</evidence>
<accession>A0A1Z3HT62</accession>
<gene>
    <name evidence="2" type="ORF">XM38_042810</name>
</gene>
<evidence type="ECO:0000313" key="2">
    <source>
        <dbReference type="EMBL" id="ASC73317.1"/>
    </source>
</evidence>
<sequence length="187" mass="20899">MRLYIEHIEVAEDEPIVLAGDHTGWARPFAKRLRERTYEHQANGGGLHGPVTVGQGYSTLAGVPEAEGSWALPLRHERITSWESPISKAVWQLKQVCKYLPKRPLSLWDGEYGCASFVLKSADIAADKLMRLRANRNLWGAPPTYGGRGRPRVHGEKVNARLIHKHQVLRGYVSDLLPILDSGLSHP</sequence>
<feature type="domain" description="Transposase IS701-like DDE" evidence="1">
    <location>
        <begin position="8"/>
        <end position="159"/>
    </location>
</feature>
<organism evidence="2 3">
    <name type="scientific">Halomicronema hongdechloris C2206</name>
    <dbReference type="NCBI Taxonomy" id="1641165"/>
    <lineage>
        <taxon>Bacteria</taxon>
        <taxon>Bacillati</taxon>
        <taxon>Cyanobacteriota</taxon>
        <taxon>Cyanophyceae</taxon>
        <taxon>Nodosilineales</taxon>
        <taxon>Nodosilineaceae</taxon>
        <taxon>Halomicronema</taxon>
    </lineage>
</organism>
<protein>
    <recommendedName>
        <fullName evidence="1">Transposase IS701-like DDE domain-containing protein</fullName>
    </recommendedName>
</protein>
<proteinExistence type="predicted"/>
<evidence type="ECO:0000313" key="3">
    <source>
        <dbReference type="Proteomes" id="UP000191901"/>
    </source>
</evidence>
<keyword evidence="3" id="KW-1185">Reference proteome</keyword>
<reference evidence="2 3" key="1">
    <citation type="journal article" date="2016" name="Biochim. Biophys. Acta">
        <title>Characterization of red-shifted phycobilisomes isolated from the chlorophyll f-containing cyanobacterium Halomicronema hongdechloris.</title>
        <authorList>
            <person name="Li Y."/>
            <person name="Lin Y."/>
            <person name="Garvey C.J."/>
            <person name="Birch D."/>
            <person name="Corkery R.W."/>
            <person name="Loughlin P.C."/>
            <person name="Scheer H."/>
            <person name="Willows R.D."/>
            <person name="Chen M."/>
        </authorList>
    </citation>
    <scope>NUCLEOTIDE SEQUENCE [LARGE SCALE GENOMIC DNA]</scope>
    <source>
        <strain evidence="2 3">C2206</strain>
    </source>
</reference>
<dbReference type="EMBL" id="CP021983">
    <property type="protein sequence ID" value="ASC73317.1"/>
    <property type="molecule type" value="Genomic_DNA"/>
</dbReference>
<dbReference type="KEGG" id="hhg:XM38_042810"/>
<dbReference type="Proteomes" id="UP000191901">
    <property type="component" value="Chromosome"/>
</dbReference>